<evidence type="ECO:0000256" key="3">
    <source>
        <dbReference type="PROSITE-ProRule" id="PRU00339"/>
    </source>
</evidence>
<evidence type="ECO:0000256" key="2">
    <source>
        <dbReference type="ARBA" id="ARBA00022803"/>
    </source>
</evidence>
<dbReference type="PANTHER" id="PTHR44858">
    <property type="entry name" value="TETRATRICOPEPTIDE REPEAT PROTEIN 6"/>
    <property type="match status" value="1"/>
</dbReference>
<feature type="repeat" description="TPR" evidence="3">
    <location>
        <begin position="283"/>
        <end position="316"/>
    </location>
</feature>
<comment type="caution">
    <text evidence="5">The sequence shown here is derived from an EMBL/GenBank/DDBJ whole genome shotgun (WGS) entry which is preliminary data.</text>
</comment>
<accession>A0A9X2FD10</accession>
<protein>
    <submittedName>
        <fullName evidence="5">Tetratricopeptide repeat protein</fullName>
    </submittedName>
</protein>
<name>A0A9X2FD10_9BACT</name>
<feature type="repeat" description="TPR" evidence="3">
    <location>
        <begin position="317"/>
        <end position="350"/>
    </location>
</feature>
<reference evidence="5" key="1">
    <citation type="submission" date="2022-06" db="EMBL/GenBank/DDBJ databases">
        <title>Aeoliella straminimaris, a novel planctomycete from sediments.</title>
        <authorList>
            <person name="Vitorino I.R."/>
            <person name="Lage O.M."/>
        </authorList>
    </citation>
    <scope>NUCLEOTIDE SEQUENCE</scope>
    <source>
        <strain evidence="5">ICT_H6.2</strain>
    </source>
</reference>
<dbReference type="Pfam" id="PF13432">
    <property type="entry name" value="TPR_16"/>
    <property type="match status" value="2"/>
</dbReference>
<feature type="repeat" description="TPR" evidence="3">
    <location>
        <begin position="249"/>
        <end position="282"/>
    </location>
</feature>
<dbReference type="AlphaFoldDB" id="A0A9X2FD10"/>
<organism evidence="5 6">
    <name type="scientific">Aeoliella straminimaris</name>
    <dbReference type="NCBI Taxonomy" id="2954799"/>
    <lineage>
        <taxon>Bacteria</taxon>
        <taxon>Pseudomonadati</taxon>
        <taxon>Planctomycetota</taxon>
        <taxon>Planctomycetia</taxon>
        <taxon>Pirellulales</taxon>
        <taxon>Lacipirellulaceae</taxon>
        <taxon>Aeoliella</taxon>
    </lineage>
</organism>
<dbReference type="PROSITE" id="PS50005">
    <property type="entry name" value="TPR"/>
    <property type="match status" value="4"/>
</dbReference>
<feature type="repeat" description="TPR" evidence="3">
    <location>
        <begin position="181"/>
        <end position="214"/>
    </location>
</feature>
<feature type="region of interest" description="Disordered" evidence="4">
    <location>
        <begin position="13"/>
        <end position="82"/>
    </location>
</feature>
<dbReference type="Proteomes" id="UP001155241">
    <property type="component" value="Unassembled WGS sequence"/>
</dbReference>
<keyword evidence="2 3" id="KW-0802">TPR repeat</keyword>
<keyword evidence="1" id="KW-0677">Repeat</keyword>
<proteinExistence type="predicted"/>
<dbReference type="EMBL" id="JAMXLR010000025">
    <property type="protein sequence ID" value="MCO6043626.1"/>
    <property type="molecule type" value="Genomic_DNA"/>
</dbReference>
<dbReference type="Pfam" id="PF07719">
    <property type="entry name" value="TPR_2"/>
    <property type="match status" value="1"/>
</dbReference>
<dbReference type="SUPFAM" id="SSF48452">
    <property type="entry name" value="TPR-like"/>
    <property type="match status" value="2"/>
</dbReference>
<evidence type="ECO:0000313" key="6">
    <source>
        <dbReference type="Proteomes" id="UP001155241"/>
    </source>
</evidence>
<dbReference type="PANTHER" id="PTHR44858:SF1">
    <property type="entry name" value="UDP-N-ACETYLGLUCOSAMINE--PEPTIDE N-ACETYLGLUCOSAMINYLTRANSFERASE SPINDLY-RELATED"/>
    <property type="match status" value="1"/>
</dbReference>
<evidence type="ECO:0000256" key="1">
    <source>
        <dbReference type="ARBA" id="ARBA00022737"/>
    </source>
</evidence>
<evidence type="ECO:0000256" key="4">
    <source>
        <dbReference type="SAM" id="MobiDB-lite"/>
    </source>
</evidence>
<dbReference type="InterPro" id="IPR050498">
    <property type="entry name" value="Ycf3"/>
</dbReference>
<feature type="compositionally biased region" description="Basic and acidic residues" evidence="4">
    <location>
        <begin position="30"/>
        <end position="42"/>
    </location>
</feature>
<dbReference type="InterPro" id="IPR013105">
    <property type="entry name" value="TPR_2"/>
</dbReference>
<dbReference type="SMART" id="SM00028">
    <property type="entry name" value="TPR"/>
    <property type="match status" value="6"/>
</dbReference>
<gene>
    <name evidence="5" type="ORF">NG895_06875</name>
</gene>
<evidence type="ECO:0000313" key="5">
    <source>
        <dbReference type="EMBL" id="MCO6043626.1"/>
    </source>
</evidence>
<sequence>MAAVVGLLVGPCVSTDSSADELTNPAAPRAPERIELPAEKPQVEQTNYWRNARPLKAAESPAAQASDLRPVPPDPAPLSLPSWLLPESESLQQLEPPEPPGQAVMIDDHEPEVSADEVIELAMAKVQLAPSRSAALLVVARELAVDAKNVGDFGDVIDQCHRALDAGPERTTADSLAKLGAWAYNRRGELLVEKGDEHSAFEDFQEAIQLDPNNWAALHNRGVTLARYNKRADALSDFNRVVDLAPSFAIARYNRGELLSQMGRWREAVQDYTVAMQTMPDEASLYTARGVVLNELGERSEAATDFNRAIRLDPNSAQAYVGRGNVFAAERMYEQAVGDFQRALVLDPSSATAYRSTAWILATCPIEQFRDGQKALAAADRLAQLRGHDDPMVLDILAAAHAAGGDFTRAITFEQQAIVLEDDANLKQQYLHRLGLYRSGQAFRTE</sequence>
<dbReference type="InterPro" id="IPR011990">
    <property type="entry name" value="TPR-like_helical_dom_sf"/>
</dbReference>
<dbReference type="Gene3D" id="1.25.40.10">
    <property type="entry name" value="Tetratricopeptide repeat domain"/>
    <property type="match status" value="2"/>
</dbReference>
<dbReference type="PROSITE" id="PS50293">
    <property type="entry name" value="TPR_REGION"/>
    <property type="match status" value="3"/>
</dbReference>
<keyword evidence="6" id="KW-1185">Reference proteome</keyword>
<dbReference type="InterPro" id="IPR019734">
    <property type="entry name" value="TPR_rpt"/>
</dbReference>